<dbReference type="PANTHER" id="PTHR45935:SF15">
    <property type="entry name" value="SCAN BOX DOMAIN-CONTAINING PROTEIN"/>
    <property type="match status" value="1"/>
</dbReference>
<evidence type="ECO:0000259" key="3">
    <source>
        <dbReference type="PROSITE" id="PS50804"/>
    </source>
</evidence>
<dbReference type="GO" id="GO:0005634">
    <property type="term" value="C:nucleus"/>
    <property type="evidence" value="ECO:0007669"/>
    <property type="project" value="UniProtKB-SubCell"/>
</dbReference>
<keyword evidence="5" id="KW-1185">Reference proteome</keyword>
<evidence type="ECO:0000256" key="2">
    <source>
        <dbReference type="PROSITE-ProRule" id="PRU00187"/>
    </source>
</evidence>
<dbReference type="Gene3D" id="1.10.4020.10">
    <property type="entry name" value="DNA breaking-rejoining enzymes"/>
    <property type="match status" value="1"/>
</dbReference>
<dbReference type="AlphaFoldDB" id="A0A671DHV6"/>
<proteinExistence type="predicted"/>
<organism evidence="4 5">
    <name type="scientific">Rhinolophus ferrumequinum</name>
    <name type="common">Greater horseshoe bat</name>
    <dbReference type="NCBI Taxonomy" id="59479"/>
    <lineage>
        <taxon>Eukaryota</taxon>
        <taxon>Metazoa</taxon>
        <taxon>Chordata</taxon>
        <taxon>Craniata</taxon>
        <taxon>Vertebrata</taxon>
        <taxon>Euteleostomi</taxon>
        <taxon>Mammalia</taxon>
        <taxon>Eutheria</taxon>
        <taxon>Laurasiatheria</taxon>
        <taxon>Chiroptera</taxon>
        <taxon>Yinpterochiroptera</taxon>
        <taxon>Rhinolophoidea</taxon>
        <taxon>Rhinolophidae</taxon>
        <taxon>Rhinolophinae</taxon>
        <taxon>Rhinolophus</taxon>
    </lineage>
</organism>
<protein>
    <recommendedName>
        <fullName evidence="3">SCAN box domain-containing protein</fullName>
    </recommendedName>
</protein>
<dbReference type="InterPro" id="IPR050916">
    <property type="entry name" value="SCAN-C2H2_zinc_finger"/>
</dbReference>
<dbReference type="InterPro" id="IPR003309">
    <property type="entry name" value="SCAN_dom"/>
</dbReference>
<sequence>MATESRPSEALGAPSTDDQLGLLVVKVEDEEASCSPAPGPERSRQRFRGFRYPEAKGPREALGRLRQLCRLWLRPETHSKEQMLELLVLEQFLSILPGSSRPACAHSIRRAGTRWWPRWSPWTGSCLSPGRRCQVVTRGRCSVARWQC</sequence>
<dbReference type="InterPro" id="IPR038269">
    <property type="entry name" value="SCAN_sf"/>
</dbReference>
<comment type="subcellular location">
    <subcellularLocation>
        <location evidence="2">Nucleus</location>
    </subcellularLocation>
</comment>
<reference evidence="5" key="3">
    <citation type="submission" date="2018-12" db="EMBL/GenBank/DDBJ databases">
        <title>G10K-VGP greater horseshoe bat female genome, primary haplotype.</title>
        <authorList>
            <person name="Teeling E."/>
            <person name="Myers G."/>
            <person name="Vernes S."/>
            <person name="Pippel M."/>
            <person name="Winkler S."/>
            <person name="Fedrigo O."/>
            <person name="Rhie A."/>
            <person name="Koren S."/>
            <person name="Phillippy A."/>
            <person name="Lewin H."/>
            <person name="Damas J."/>
            <person name="Howe K."/>
            <person name="Mountcastle J."/>
            <person name="Jarvis E.D."/>
        </authorList>
    </citation>
    <scope>NUCLEOTIDE SEQUENCE [LARGE SCALE GENOMIC DNA]</scope>
</reference>
<dbReference type="PANTHER" id="PTHR45935">
    <property type="entry name" value="PROTEIN ZBED8-RELATED"/>
    <property type="match status" value="1"/>
</dbReference>
<accession>A0A671DHV6</accession>
<reference evidence="4" key="5">
    <citation type="submission" date="2025-09" db="UniProtKB">
        <authorList>
            <consortium name="Ensembl"/>
        </authorList>
    </citation>
    <scope>IDENTIFICATION</scope>
</reference>
<dbReference type="Ensembl" id="ENSRFET00010000005.1">
    <property type="protein sequence ID" value="ENSRFEP00010000003.1"/>
    <property type="gene ID" value="ENSRFEG00010000004.1"/>
</dbReference>
<dbReference type="CDD" id="cd07936">
    <property type="entry name" value="SCAN"/>
    <property type="match status" value="1"/>
</dbReference>
<dbReference type="SMART" id="SM00431">
    <property type="entry name" value="SCAN"/>
    <property type="match status" value="1"/>
</dbReference>
<dbReference type="PROSITE" id="PS50804">
    <property type="entry name" value="SCAN_BOX"/>
    <property type="match status" value="1"/>
</dbReference>
<evidence type="ECO:0000313" key="5">
    <source>
        <dbReference type="Proteomes" id="UP000472240"/>
    </source>
</evidence>
<dbReference type="SUPFAM" id="SSF47353">
    <property type="entry name" value="Retrovirus capsid dimerization domain-like"/>
    <property type="match status" value="1"/>
</dbReference>
<reference evidence="4 5" key="1">
    <citation type="journal article" date="2015" name="Annu Rev Anim Biosci">
        <title>The Genome 10K Project: a way forward.</title>
        <authorList>
            <person name="Koepfli K.P."/>
            <person name="Paten B."/>
            <person name="O'Brien S.J."/>
            <person name="Koepfli K.P."/>
            <person name="Paten B."/>
            <person name="Antunes A."/>
            <person name="Belov K."/>
            <person name="Bustamante C."/>
            <person name="Castoe T.A."/>
            <person name="Clawson H."/>
            <person name="Crawford A.J."/>
            <person name="Diekhans M."/>
            <person name="Distel D."/>
            <person name="Durbin R."/>
            <person name="Earl D."/>
            <person name="Fujita M.K."/>
            <person name="Gamble T."/>
            <person name="Georges A."/>
            <person name="Gemmell N."/>
            <person name="Gilbert M.T."/>
            <person name="Graves J.M."/>
            <person name="Green R.E."/>
            <person name="Hickey G."/>
            <person name="Jarvis E.D."/>
            <person name="Johnson W."/>
            <person name="Komissarov A."/>
            <person name="Korf I."/>
            <person name="Kuhn R."/>
            <person name="Larkin D.M."/>
            <person name="Lewin H."/>
            <person name="Lopez J.V."/>
            <person name="Ma J."/>
            <person name="Marques-Bonet T."/>
            <person name="Miller W."/>
            <person name="Murphy R."/>
            <person name="Pevzner P."/>
            <person name="Shapiro B."/>
            <person name="Steiner C."/>
            <person name="Tamazian G."/>
            <person name="Venkatesh B."/>
            <person name="Wang J."/>
            <person name="Wayne R."/>
            <person name="Wiley E."/>
            <person name="Yang H."/>
            <person name="Zhang G."/>
            <person name="Haussler D."/>
            <person name="Ryder O."/>
            <person name="O'Brien S.J."/>
        </authorList>
    </citation>
    <scope>NUCLEOTIDE SEQUENCE</scope>
</reference>
<reference evidence="4" key="4">
    <citation type="submission" date="2025-08" db="UniProtKB">
        <authorList>
            <consortium name="Ensembl"/>
        </authorList>
    </citation>
    <scope>IDENTIFICATION</scope>
</reference>
<feature type="domain" description="SCAN box" evidence="3">
    <location>
        <begin position="44"/>
        <end position="98"/>
    </location>
</feature>
<dbReference type="GeneTree" id="ENSGT00940000159644"/>
<evidence type="ECO:0000313" key="4">
    <source>
        <dbReference type="Ensembl" id="ENSRFEP00010000003.1"/>
    </source>
</evidence>
<dbReference type="FunFam" id="1.10.4020.10:FF:000001">
    <property type="entry name" value="zinc finger protein 263 isoform X1"/>
    <property type="match status" value="1"/>
</dbReference>
<dbReference type="InParanoid" id="A0A671DHV6"/>
<dbReference type="Proteomes" id="UP000472240">
    <property type="component" value="Chromosome 1"/>
</dbReference>
<keyword evidence="1 2" id="KW-0539">Nucleus</keyword>
<dbReference type="Pfam" id="PF02023">
    <property type="entry name" value="SCAN"/>
    <property type="match status" value="1"/>
</dbReference>
<name>A0A671DHV6_RHIFE</name>
<evidence type="ECO:0000256" key="1">
    <source>
        <dbReference type="ARBA" id="ARBA00023242"/>
    </source>
</evidence>
<reference evidence="4 5" key="2">
    <citation type="journal article" date="2018" name="Annu Rev Anim Biosci">
        <title>Bat Biology, Genomes, and the Bat1K Project: To Generate Chromosome-Level Genomes for All Living Bat Species.</title>
        <authorList>
            <person name="Teeling E.C."/>
            <person name="Vernes S.C."/>
            <person name="Davalos L.M."/>
            <person name="Ray D.A."/>
            <person name="Gilbert M.T.P."/>
            <person name="Myers E."/>
        </authorList>
    </citation>
    <scope>NUCLEOTIDE SEQUENCE</scope>
</reference>